<dbReference type="AlphaFoldDB" id="A0A8T0GGS7"/>
<dbReference type="GO" id="GO:0016787">
    <property type="term" value="F:hydrolase activity"/>
    <property type="evidence" value="ECO:0007669"/>
    <property type="project" value="UniProtKB-KW"/>
</dbReference>
<dbReference type="Gene3D" id="3.40.50.410">
    <property type="entry name" value="von Willebrand factor, type A domain"/>
    <property type="match status" value="1"/>
</dbReference>
<evidence type="ECO:0000256" key="2">
    <source>
        <dbReference type="ARBA" id="ARBA00007726"/>
    </source>
</evidence>
<evidence type="ECO:0000259" key="14">
    <source>
        <dbReference type="SMART" id="SM00559"/>
    </source>
</evidence>
<keyword evidence="9 12" id="KW-0233">DNA recombination</keyword>
<accession>A0A8T0GGS7</accession>
<keyword evidence="3 12" id="KW-0547">Nucleotide-binding</keyword>
<comment type="similarity">
    <text evidence="2 12">Belongs to the ku80 family.</text>
</comment>
<comment type="caution">
    <text evidence="15">The sequence shown here is derived from an EMBL/GenBank/DDBJ whole genome shotgun (WGS) entry which is preliminary data.</text>
</comment>
<reference evidence="15 16" key="1">
    <citation type="submission" date="2020-06" db="EMBL/GenBank/DDBJ databases">
        <title>WGS assembly of Ceratodon purpureus strain R40.</title>
        <authorList>
            <person name="Carey S.B."/>
            <person name="Jenkins J."/>
            <person name="Shu S."/>
            <person name="Lovell J.T."/>
            <person name="Sreedasyam A."/>
            <person name="Maumus F."/>
            <person name="Tiley G.P."/>
            <person name="Fernandez-Pozo N."/>
            <person name="Barry K."/>
            <person name="Chen C."/>
            <person name="Wang M."/>
            <person name="Lipzen A."/>
            <person name="Daum C."/>
            <person name="Saski C.A."/>
            <person name="Payton A.C."/>
            <person name="Mcbreen J.C."/>
            <person name="Conrad R.E."/>
            <person name="Kollar L.M."/>
            <person name="Olsson S."/>
            <person name="Huttunen S."/>
            <person name="Landis J.B."/>
            <person name="Wickett N.J."/>
            <person name="Johnson M.G."/>
            <person name="Rensing S.A."/>
            <person name="Grimwood J."/>
            <person name="Schmutz J."/>
            <person name="Mcdaniel S.F."/>
        </authorList>
    </citation>
    <scope>NUCLEOTIDE SEQUENCE [LARGE SCALE GENOMIC DNA]</scope>
    <source>
        <strain evidence="15 16">R40</strain>
    </source>
</reference>
<dbReference type="InterPro" id="IPR024193">
    <property type="entry name" value="Ku80"/>
</dbReference>
<dbReference type="InterPro" id="IPR036494">
    <property type="entry name" value="Ku_C_sf"/>
</dbReference>
<name>A0A8T0GGS7_CERPU</name>
<dbReference type="EC" id="3.6.4.12" evidence="12"/>
<keyword evidence="5 12" id="KW-0378">Hydrolase</keyword>
<dbReference type="Pfam" id="PF02735">
    <property type="entry name" value="Ku"/>
    <property type="match status" value="1"/>
</dbReference>
<feature type="domain" description="Ku" evidence="14">
    <location>
        <begin position="278"/>
        <end position="419"/>
    </location>
</feature>
<dbReference type="EMBL" id="CM026432">
    <property type="protein sequence ID" value="KAG0556988.1"/>
    <property type="molecule type" value="Genomic_DNA"/>
</dbReference>
<dbReference type="GO" id="GO:0003684">
    <property type="term" value="F:damaged DNA binding"/>
    <property type="evidence" value="ECO:0007669"/>
    <property type="project" value="InterPro"/>
</dbReference>
<dbReference type="InterPro" id="IPR016194">
    <property type="entry name" value="SPOC-like_C_dom_sf"/>
</dbReference>
<dbReference type="Pfam" id="PF08785">
    <property type="entry name" value="Ku_PK_bind"/>
    <property type="match status" value="1"/>
</dbReference>
<dbReference type="GO" id="GO:0006310">
    <property type="term" value="P:DNA recombination"/>
    <property type="evidence" value="ECO:0007669"/>
    <property type="project" value="UniProtKB-KW"/>
</dbReference>
<evidence type="ECO:0000256" key="12">
    <source>
        <dbReference type="PIRNR" id="PIRNR016570"/>
    </source>
</evidence>
<dbReference type="SUPFAM" id="SSF101420">
    <property type="entry name" value="C-terminal domain of Ku80"/>
    <property type="match status" value="1"/>
</dbReference>
<dbReference type="GO" id="GO:0006303">
    <property type="term" value="P:double-strand break repair via nonhomologous end joining"/>
    <property type="evidence" value="ECO:0007669"/>
    <property type="project" value="InterPro"/>
</dbReference>
<sequence>MVGEQETLVILLDVSPGMHPYLPVASKCIATLVHRKLLQSKNDELGLVYFGHSETDNDLNKELEGYGNIVVAEPIAVVSQDLAGRLEDVPLGFGASDFLDAIVVGCDMLMKRLGENKKGNKRLCLITDAESPVREPLEGTVEEQAKNIAERMGEQGIKLDAVVVRIGQNFLTNSSAMRKNESLLDIFKLHTQTEVGIARSAMSMLGIMKPRVVSPTTLYRGDLELTPTMTVKVWVYKKTAQEKFPTLKKYSDQAPASDPHATREVKIDTEYKSSENPDLSIPPEQRAKAFKYGKNYIPIGEDVLKALKFETEKGIKLVGMVKSSKIPRHYFLKESNIFVPEPGHEKSIVAVSALVRAMKELDYVAVVRCIWRQGQTNVVMGVLLPFVATQDNVADGFYFNVIPYDDDIRAFQFKSFSSVPEPLQPNIDQQEAADNLVRMLDLSPDGDEELLQPEHTVNPILQRFYYFLHLKSQNPEAEVPPLDEALRCLVEPDPLLLAESEYGLRQFSQVLPLIQNTQKEKGKKSFWRDKKDDNLLQIKDEAGMEVDSVGPVSFSSLASRKVEEVGSANPVADFEALLARRDSPEWVGKAIQGMKKMIMDLLDSAYNGNTYEKALACLVALRSGCVIQEEPLEFNSFLQDLAIKGRGKRFQDFWQQVIDKRITLISKDEAPDSNVGAAEAASFLTGEKLEPKKEEPEDEIDEMEALLGEAM</sequence>
<keyword evidence="8 12" id="KW-0238">DNA-binding</keyword>
<keyword evidence="11 12" id="KW-0539">Nucleus</keyword>
<dbReference type="FunFam" id="1.10.1600.10:FF:000002">
    <property type="entry name" value="X-ray repair cross-complementing protein 5"/>
    <property type="match status" value="1"/>
</dbReference>
<comment type="subcellular location">
    <subcellularLocation>
        <location evidence="1 12">Nucleus</location>
    </subcellularLocation>
</comment>
<dbReference type="PIRSF" id="PIRSF016570">
    <property type="entry name" value="Ku80"/>
    <property type="match status" value="1"/>
</dbReference>
<evidence type="ECO:0000256" key="3">
    <source>
        <dbReference type="ARBA" id="ARBA00022741"/>
    </source>
</evidence>
<evidence type="ECO:0000313" key="15">
    <source>
        <dbReference type="EMBL" id="KAG0556988.1"/>
    </source>
</evidence>
<dbReference type="Gene3D" id="2.40.290.10">
    <property type="match status" value="1"/>
</dbReference>
<keyword evidence="10 12" id="KW-0234">DNA repair</keyword>
<comment type="catalytic activity">
    <reaction evidence="12">
        <text>ATP + H2O = ADP + phosphate + H(+)</text>
        <dbReference type="Rhea" id="RHEA:13065"/>
        <dbReference type="ChEBI" id="CHEBI:15377"/>
        <dbReference type="ChEBI" id="CHEBI:15378"/>
        <dbReference type="ChEBI" id="CHEBI:30616"/>
        <dbReference type="ChEBI" id="CHEBI:43474"/>
        <dbReference type="ChEBI" id="CHEBI:456216"/>
        <dbReference type="EC" id="3.6.4.12"/>
    </reaction>
</comment>
<protein>
    <recommendedName>
        <fullName evidence="12">ATP-dependent DNA helicase 2 subunit KU80</fullName>
        <ecNumber evidence="12">3.6.4.12</ecNumber>
    </recommendedName>
</protein>
<dbReference type="PANTHER" id="PTHR12604">
    <property type="entry name" value="KU AUTOANTIGEN DNA HELICASE"/>
    <property type="match status" value="1"/>
</dbReference>
<feature type="compositionally biased region" description="Basic and acidic residues" evidence="13">
    <location>
        <begin position="260"/>
        <end position="275"/>
    </location>
</feature>
<evidence type="ECO:0000256" key="7">
    <source>
        <dbReference type="ARBA" id="ARBA00022840"/>
    </source>
</evidence>
<keyword evidence="4 12" id="KW-0227">DNA damage</keyword>
<gene>
    <name evidence="15" type="ORF">KC19_11G093300</name>
</gene>
<evidence type="ECO:0000256" key="4">
    <source>
        <dbReference type="ARBA" id="ARBA00022763"/>
    </source>
</evidence>
<evidence type="ECO:0000256" key="8">
    <source>
        <dbReference type="ARBA" id="ARBA00023125"/>
    </source>
</evidence>
<dbReference type="GO" id="GO:0000723">
    <property type="term" value="P:telomere maintenance"/>
    <property type="evidence" value="ECO:0007669"/>
    <property type="project" value="InterPro"/>
</dbReference>
<dbReference type="InterPro" id="IPR005161">
    <property type="entry name" value="Ku_N"/>
</dbReference>
<dbReference type="GO" id="GO:0003678">
    <property type="term" value="F:DNA helicase activity"/>
    <property type="evidence" value="ECO:0007669"/>
    <property type="project" value="UniProtKB-EC"/>
</dbReference>
<dbReference type="InterPro" id="IPR014893">
    <property type="entry name" value="Ku_PK_bind"/>
</dbReference>
<dbReference type="Pfam" id="PF03731">
    <property type="entry name" value="Ku_N"/>
    <property type="match status" value="1"/>
</dbReference>
<evidence type="ECO:0000313" key="16">
    <source>
        <dbReference type="Proteomes" id="UP000822688"/>
    </source>
</evidence>
<dbReference type="Gene3D" id="1.25.40.240">
    <property type="entry name" value="Ku, C-terminal domain"/>
    <property type="match status" value="1"/>
</dbReference>
<dbReference type="FunFam" id="1.25.40.240:FF:000001">
    <property type="entry name" value="X-ray repair cross-complementing protein 5"/>
    <property type="match status" value="1"/>
</dbReference>
<feature type="region of interest" description="Disordered" evidence="13">
    <location>
        <begin position="249"/>
        <end position="282"/>
    </location>
</feature>
<evidence type="ECO:0000256" key="10">
    <source>
        <dbReference type="ARBA" id="ARBA00023204"/>
    </source>
</evidence>
<dbReference type="InterPro" id="IPR006164">
    <property type="entry name" value="DNA_bd_Ku70/Ku80"/>
</dbReference>
<dbReference type="GO" id="GO:0043564">
    <property type="term" value="C:Ku70:Ku80 complex"/>
    <property type="evidence" value="ECO:0007669"/>
    <property type="project" value="InterPro"/>
</dbReference>
<comment type="function">
    <text evidence="12">Single-stranded DNA-dependent ATP-dependent helicase.</text>
</comment>
<dbReference type="SUPFAM" id="SSF100939">
    <property type="entry name" value="SPOC domain-like"/>
    <property type="match status" value="1"/>
</dbReference>
<keyword evidence="6 12" id="KW-0347">Helicase</keyword>
<dbReference type="GO" id="GO:0003690">
    <property type="term" value="F:double-stranded DNA binding"/>
    <property type="evidence" value="ECO:0007669"/>
    <property type="project" value="TreeGrafter"/>
</dbReference>
<keyword evidence="7 12" id="KW-0067">ATP-binding</keyword>
<dbReference type="SUPFAM" id="SSF53300">
    <property type="entry name" value="vWA-like"/>
    <property type="match status" value="1"/>
</dbReference>
<dbReference type="Gene3D" id="1.10.1600.10">
    <property type="match status" value="1"/>
</dbReference>
<evidence type="ECO:0000256" key="1">
    <source>
        <dbReference type="ARBA" id="ARBA00004123"/>
    </source>
</evidence>
<dbReference type="CDD" id="cd00873">
    <property type="entry name" value="KU80"/>
    <property type="match status" value="1"/>
</dbReference>
<keyword evidence="16" id="KW-1185">Reference proteome</keyword>
<dbReference type="GO" id="GO:0042162">
    <property type="term" value="F:telomeric DNA binding"/>
    <property type="evidence" value="ECO:0007669"/>
    <property type="project" value="InterPro"/>
</dbReference>
<evidence type="ECO:0000256" key="5">
    <source>
        <dbReference type="ARBA" id="ARBA00022801"/>
    </source>
</evidence>
<organism evidence="15 16">
    <name type="scientific">Ceratodon purpureus</name>
    <name type="common">Fire moss</name>
    <name type="synonym">Dicranum purpureum</name>
    <dbReference type="NCBI Taxonomy" id="3225"/>
    <lineage>
        <taxon>Eukaryota</taxon>
        <taxon>Viridiplantae</taxon>
        <taxon>Streptophyta</taxon>
        <taxon>Embryophyta</taxon>
        <taxon>Bryophyta</taxon>
        <taxon>Bryophytina</taxon>
        <taxon>Bryopsida</taxon>
        <taxon>Dicranidae</taxon>
        <taxon>Pseudoditrichales</taxon>
        <taxon>Ditrichaceae</taxon>
        <taxon>Ceratodon</taxon>
    </lineage>
</organism>
<proteinExistence type="inferred from homology"/>
<evidence type="ECO:0000256" key="6">
    <source>
        <dbReference type="ARBA" id="ARBA00022806"/>
    </source>
</evidence>
<evidence type="ECO:0000256" key="9">
    <source>
        <dbReference type="ARBA" id="ARBA00023172"/>
    </source>
</evidence>
<evidence type="ECO:0000256" key="11">
    <source>
        <dbReference type="ARBA" id="ARBA00023242"/>
    </source>
</evidence>
<dbReference type="FunFam" id="2.40.290.10:FF:000006">
    <property type="entry name" value="ATP-dependent DNA helicase 2 subunit KU80"/>
    <property type="match status" value="1"/>
</dbReference>
<dbReference type="PANTHER" id="PTHR12604:SF4">
    <property type="entry name" value="X-RAY REPAIR CROSS-COMPLEMENTING PROTEIN 5"/>
    <property type="match status" value="1"/>
</dbReference>
<feature type="region of interest" description="Disordered" evidence="13">
    <location>
        <begin position="686"/>
        <end position="711"/>
    </location>
</feature>
<dbReference type="GO" id="GO:0005524">
    <property type="term" value="F:ATP binding"/>
    <property type="evidence" value="ECO:0007669"/>
    <property type="project" value="UniProtKB-UniRule"/>
</dbReference>
<dbReference type="Proteomes" id="UP000822688">
    <property type="component" value="Chromosome 11"/>
</dbReference>
<evidence type="ECO:0000256" key="13">
    <source>
        <dbReference type="SAM" id="MobiDB-lite"/>
    </source>
</evidence>
<dbReference type="SMART" id="SM00559">
    <property type="entry name" value="Ku78"/>
    <property type="match status" value="1"/>
</dbReference>
<dbReference type="InterPro" id="IPR036465">
    <property type="entry name" value="vWFA_dom_sf"/>
</dbReference>